<dbReference type="NCBIfam" id="TIGR00977">
    <property type="entry name" value="citramal_synth"/>
    <property type="match status" value="1"/>
</dbReference>
<feature type="domain" description="Pyruvate carboxyltransferase" evidence="9">
    <location>
        <begin position="1"/>
        <end position="243"/>
    </location>
</feature>
<dbReference type="Gene3D" id="3.30.160.270">
    <property type="match status" value="1"/>
</dbReference>
<dbReference type="EC" id="2.3.3.21" evidence="8"/>
<dbReference type="Gene3D" id="3.20.20.70">
    <property type="entry name" value="Aldolase class I"/>
    <property type="match status" value="1"/>
</dbReference>
<organism evidence="10 11">
    <name type="scientific">Candidatus Stercoripulliclostridium pullicola</name>
    <dbReference type="NCBI Taxonomy" id="2840953"/>
    <lineage>
        <taxon>Bacteria</taxon>
        <taxon>Bacillati</taxon>
        <taxon>Bacillota</taxon>
        <taxon>Clostridia</taxon>
        <taxon>Eubacteriales</taxon>
        <taxon>Candidatus Stercoripulliclostridium</taxon>
    </lineage>
</organism>
<dbReference type="InterPro" id="IPR005675">
    <property type="entry name" value="Citramal_synthase"/>
</dbReference>
<dbReference type="PANTHER" id="PTHR43538:SF1">
    <property type="entry name" value="(R)-CITRAMALATE SYNTHASE"/>
    <property type="match status" value="1"/>
</dbReference>
<dbReference type="InterPro" id="IPR013709">
    <property type="entry name" value="2-isopropylmalate_synth_dimer"/>
</dbReference>
<dbReference type="InterPro" id="IPR054691">
    <property type="entry name" value="LeuA/HCS_post-cat"/>
</dbReference>
<dbReference type="SUPFAM" id="SSF51569">
    <property type="entry name" value="Aldolase"/>
    <property type="match status" value="1"/>
</dbReference>
<dbReference type="PROSITE" id="PS50991">
    <property type="entry name" value="PYR_CT"/>
    <property type="match status" value="1"/>
</dbReference>
<dbReference type="Pfam" id="PF22617">
    <property type="entry name" value="HCS_D2"/>
    <property type="match status" value="1"/>
</dbReference>
<dbReference type="GO" id="GO:0043714">
    <property type="term" value="F:(R)-citramalate synthase activity"/>
    <property type="evidence" value="ECO:0007669"/>
    <property type="project" value="UniProtKB-UniRule"/>
</dbReference>
<dbReference type="PANTHER" id="PTHR43538">
    <property type="entry name" value="ALPHA-IPM SYNTHASE/HOMOCITRATE SYNTHASE"/>
    <property type="match status" value="1"/>
</dbReference>
<keyword evidence="3" id="KW-0028">Amino-acid biosynthesis</keyword>
<evidence type="ECO:0000259" key="9">
    <source>
        <dbReference type="PROSITE" id="PS50991"/>
    </source>
</evidence>
<dbReference type="SMART" id="SM00917">
    <property type="entry name" value="LeuA_dimer"/>
    <property type="match status" value="1"/>
</dbReference>
<proteinExistence type="inferred from homology"/>
<dbReference type="InterPro" id="IPR013785">
    <property type="entry name" value="Aldolase_TIM"/>
</dbReference>
<evidence type="ECO:0000256" key="5">
    <source>
        <dbReference type="ARBA" id="ARBA00022679"/>
    </source>
</evidence>
<reference evidence="10" key="2">
    <citation type="journal article" date="2021" name="PeerJ">
        <title>Extensive microbial diversity within the chicken gut microbiome revealed by metagenomics and culture.</title>
        <authorList>
            <person name="Gilroy R."/>
            <person name="Ravi A."/>
            <person name="Getino M."/>
            <person name="Pursley I."/>
            <person name="Horton D.L."/>
            <person name="Alikhan N.F."/>
            <person name="Baker D."/>
            <person name="Gharbi K."/>
            <person name="Hall N."/>
            <person name="Watson M."/>
            <person name="Adriaenssens E.M."/>
            <person name="Foster-Nyarko E."/>
            <person name="Jarju S."/>
            <person name="Secka A."/>
            <person name="Antonio M."/>
            <person name="Oren A."/>
            <person name="Chaudhuri R.R."/>
            <person name="La Ragione R."/>
            <person name="Hildebrand F."/>
            <person name="Pallen M.J."/>
        </authorList>
    </citation>
    <scope>NUCLEOTIDE SEQUENCE</scope>
    <source>
        <strain evidence="10">517</strain>
    </source>
</reference>
<name>A0A940DID9_9FIRM</name>
<feature type="non-terminal residue" evidence="10">
    <location>
        <position position="1"/>
    </location>
</feature>
<evidence type="ECO:0000256" key="4">
    <source>
        <dbReference type="ARBA" id="ARBA00022624"/>
    </source>
</evidence>
<sequence length="496" mass="53550">SSVDKLDVIAALDRLGVHYTEYGAPGFDPAAEKLSRLTLPVTRSVPVAFGMTCKKGLMPDRDENLRALVECPTPTLTLVGKSHALQVRDVLKTDLDENLRIIEQSVAYATKNDKTVIFDAEHFFDGYRYDAEYAVKTLAAAVRGGAKVLTLCDTNGGALPDDVKEITARIVERFPEVRIGIHCHNDNGLAVASTLAAVKAGATHVQGTLLGIGERCGNANLSTLLPLLVRAGYVSGIDLKLLTPVARTVAEITNITIPDFYPYVGAGAFSHKAGLHADGILKAGGSFEHVDPASVGNIRQLLLSKEAGKHLLIAKLKPFFPDIAENAEGLKRIARALKEREDAGYTYEAAEASFVILAGKILDRDVTRFEPIGYSVTNTSDEPECTASTTIRVGDVTRSASAKGLGPVHALDKAMRECMLNFFPSIDKVSLIDYKVRVINPRSATGAAVRVLITTTDGRHIWKTVGVSEDIIRASFDALSDSYHFALSDDFDFYFG</sequence>
<evidence type="ECO:0000256" key="2">
    <source>
        <dbReference type="ARBA" id="ARBA00006154"/>
    </source>
</evidence>
<dbReference type="Proteomes" id="UP000727857">
    <property type="component" value="Unassembled WGS sequence"/>
</dbReference>
<evidence type="ECO:0000313" key="11">
    <source>
        <dbReference type="Proteomes" id="UP000727857"/>
    </source>
</evidence>
<dbReference type="GO" id="GO:0009097">
    <property type="term" value="P:isoleucine biosynthetic process"/>
    <property type="evidence" value="ECO:0007669"/>
    <property type="project" value="UniProtKB-UniRule"/>
</dbReference>
<evidence type="ECO:0000256" key="8">
    <source>
        <dbReference type="NCBIfam" id="TIGR00977"/>
    </source>
</evidence>
<evidence type="ECO:0000256" key="7">
    <source>
        <dbReference type="ARBA" id="ARBA00048263"/>
    </source>
</evidence>
<dbReference type="Pfam" id="PF08502">
    <property type="entry name" value="LeuA_dimer"/>
    <property type="match status" value="1"/>
</dbReference>
<dbReference type="InterPro" id="IPR002034">
    <property type="entry name" value="AIPM/Hcit_synth_CS"/>
</dbReference>
<gene>
    <name evidence="10" type="ORF">IAB16_04095</name>
</gene>
<dbReference type="AlphaFoldDB" id="A0A940DID9"/>
<comment type="caution">
    <text evidence="10">The sequence shown here is derived from an EMBL/GenBank/DDBJ whole genome shotgun (WGS) entry which is preliminary data.</text>
</comment>
<keyword evidence="5" id="KW-0808">Transferase</keyword>
<keyword evidence="4" id="KW-0412">Isoleucine biosynthesis</keyword>
<evidence type="ECO:0000256" key="3">
    <source>
        <dbReference type="ARBA" id="ARBA00022605"/>
    </source>
</evidence>
<reference evidence="10" key="1">
    <citation type="submission" date="2020-10" db="EMBL/GenBank/DDBJ databases">
        <authorList>
            <person name="Gilroy R."/>
        </authorList>
    </citation>
    <scope>NUCLEOTIDE SEQUENCE</scope>
    <source>
        <strain evidence="10">517</strain>
    </source>
</reference>
<comment type="catalytic activity">
    <reaction evidence="7">
        <text>pyruvate + acetyl-CoA + H2O = (3R)-citramalate + CoA + H(+)</text>
        <dbReference type="Rhea" id="RHEA:19045"/>
        <dbReference type="ChEBI" id="CHEBI:15361"/>
        <dbReference type="ChEBI" id="CHEBI:15377"/>
        <dbReference type="ChEBI" id="CHEBI:15378"/>
        <dbReference type="ChEBI" id="CHEBI:30934"/>
        <dbReference type="ChEBI" id="CHEBI:57287"/>
        <dbReference type="ChEBI" id="CHEBI:57288"/>
        <dbReference type="EC" id="2.3.3.21"/>
    </reaction>
</comment>
<dbReference type="InterPro" id="IPR036230">
    <property type="entry name" value="LeuA_allosteric_dom_sf"/>
</dbReference>
<dbReference type="GO" id="GO:0009098">
    <property type="term" value="P:L-leucine biosynthetic process"/>
    <property type="evidence" value="ECO:0007669"/>
    <property type="project" value="InterPro"/>
</dbReference>
<protein>
    <recommendedName>
        <fullName evidence="8">Citramalate synthase</fullName>
        <ecNumber evidence="8">2.3.3.21</ecNumber>
    </recommendedName>
</protein>
<dbReference type="EMBL" id="JADINF010000103">
    <property type="protein sequence ID" value="MBO8424178.1"/>
    <property type="molecule type" value="Genomic_DNA"/>
</dbReference>
<dbReference type="PROSITE" id="PS00816">
    <property type="entry name" value="AIPM_HOMOCIT_SYNTH_2"/>
    <property type="match status" value="1"/>
</dbReference>
<dbReference type="GO" id="GO:0003852">
    <property type="term" value="F:2-isopropylmalate synthase activity"/>
    <property type="evidence" value="ECO:0007669"/>
    <property type="project" value="InterPro"/>
</dbReference>
<dbReference type="SUPFAM" id="SSF110921">
    <property type="entry name" value="2-isopropylmalate synthase LeuA, allosteric (dimerisation) domain"/>
    <property type="match status" value="1"/>
</dbReference>
<comment type="pathway">
    <text evidence="1">Amino-acid biosynthesis; L-isoleucine biosynthesis; 2-oxobutanoate from pyruvate: step 1/3.</text>
</comment>
<keyword evidence="6" id="KW-0100">Branched-chain amino acid biosynthesis</keyword>
<dbReference type="InterPro" id="IPR000891">
    <property type="entry name" value="PYR_CT"/>
</dbReference>
<accession>A0A940DID9</accession>
<evidence type="ECO:0000313" key="10">
    <source>
        <dbReference type="EMBL" id="MBO8424178.1"/>
    </source>
</evidence>
<evidence type="ECO:0000256" key="6">
    <source>
        <dbReference type="ARBA" id="ARBA00023304"/>
    </source>
</evidence>
<evidence type="ECO:0000256" key="1">
    <source>
        <dbReference type="ARBA" id="ARBA00004743"/>
    </source>
</evidence>
<dbReference type="Pfam" id="PF00682">
    <property type="entry name" value="HMGL-like"/>
    <property type="match status" value="1"/>
</dbReference>
<comment type="similarity">
    <text evidence="2">Belongs to the alpha-IPM synthase/homocitrate synthase family.</text>
</comment>